<keyword evidence="10" id="KW-1185">Reference proteome</keyword>
<dbReference type="PANTHER" id="PTHR30429:SF0">
    <property type="entry name" value="METHIONINE-BINDING LIPOPROTEIN METQ"/>
    <property type="match status" value="1"/>
</dbReference>
<feature type="chain" id="PRO_5038570149" evidence="8">
    <location>
        <begin position="20"/>
        <end position="317"/>
    </location>
</feature>
<evidence type="ECO:0000256" key="3">
    <source>
        <dbReference type="ARBA" id="ARBA00022729"/>
    </source>
</evidence>
<protein>
    <submittedName>
        <fullName evidence="9">Methionine ABC transporter substrate-binding protein</fullName>
    </submittedName>
</protein>
<feature type="signal peptide" evidence="8">
    <location>
        <begin position="1"/>
        <end position="19"/>
    </location>
</feature>
<dbReference type="PROSITE" id="PS51257">
    <property type="entry name" value="PROKAR_LIPOPROTEIN"/>
    <property type="match status" value="1"/>
</dbReference>
<reference evidence="9 10" key="1">
    <citation type="submission" date="2020-03" db="EMBL/GenBank/DDBJ databases">
        <title>Assessment of the enzymatic potential of alkaline-tolerant lipase obtained from Bacillus luteus H11 (technogenic soil) for the bioremediation of saline soils contaminated with petroleum substances.</title>
        <authorList>
            <person name="Kalwasinska A."/>
        </authorList>
    </citation>
    <scope>NUCLEOTIDE SEQUENCE [LARGE SCALE GENOMIC DNA]</scope>
    <source>
        <strain evidence="9 10">H11</strain>
    </source>
</reference>
<comment type="caution">
    <text evidence="9">The sequence shown here is derived from an EMBL/GenBank/DDBJ whole genome shotgun (WGS) entry which is preliminary data.</text>
</comment>
<dbReference type="Proteomes" id="UP000752012">
    <property type="component" value="Unassembled WGS sequence"/>
</dbReference>
<gene>
    <name evidence="9" type="ORF">HCN83_11935</name>
</gene>
<evidence type="ECO:0000256" key="2">
    <source>
        <dbReference type="ARBA" id="ARBA00008973"/>
    </source>
</evidence>
<accession>A0A969PRN5</accession>
<dbReference type="EMBL" id="JAATHJ010000019">
    <property type="protein sequence ID" value="NJP38295.1"/>
    <property type="molecule type" value="Genomic_DNA"/>
</dbReference>
<feature type="compositionally biased region" description="Low complexity" evidence="7">
    <location>
        <begin position="29"/>
        <end position="41"/>
    </location>
</feature>
<evidence type="ECO:0000256" key="8">
    <source>
        <dbReference type="SAM" id="SignalP"/>
    </source>
</evidence>
<organism evidence="9 10">
    <name type="scientific">Alkalicoccus luteus</name>
    <dbReference type="NCBI Taxonomy" id="1237094"/>
    <lineage>
        <taxon>Bacteria</taxon>
        <taxon>Bacillati</taxon>
        <taxon>Bacillota</taxon>
        <taxon>Bacilli</taxon>
        <taxon>Bacillales</taxon>
        <taxon>Bacillaceae</taxon>
        <taxon>Alkalicoccus</taxon>
    </lineage>
</organism>
<evidence type="ECO:0000313" key="10">
    <source>
        <dbReference type="Proteomes" id="UP000752012"/>
    </source>
</evidence>
<evidence type="ECO:0000313" key="9">
    <source>
        <dbReference type="EMBL" id="NJP38295.1"/>
    </source>
</evidence>
<evidence type="ECO:0000256" key="4">
    <source>
        <dbReference type="ARBA" id="ARBA00023136"/>
    </source>
</evidence>
<dbReference type="RefSeq" id="WP_168007631.1">
    <property type="nucleotide sequence ID" value="NZ_JAATHJ010000019.1"/>
</dbReference>
<name>A0A969PRN5_9BACI</name>
<dbReference type="InterPro" id="IPR004872">
    <property type="entry name" value="Lipoprotein_NlpA"/>
</dbReference>
<keyword evidence="3 8" id="KW-0732">Signal</keyword>
<evidence type="ECO:0000256" key="1">
    <source>
        <dbReference type="ARBA" id="ARBA00004635"/>
    </source>
</evidence>
<keyword evidence="6" id="KW-0449">Lipoprotein</keyword>
<dbReference type="Gene3D" id="3.40.190.10">
    <property type="entry name" value="Periplasmic binding protein-like II"/>
    <property type="match status" value="2"/>
</dbReference>
<comment type="subcellular location">
    <subcellularLocation>
        <location evidence="1">Membrane</location>
        <topology evidence="1">Lipid-anchor</topology>
    </subcellularLocation>
</comment>
<dbReference type="GO" id="GO:0016020">
    <property type="term" value="C:membrane"/>
    <property type="evidence" value="ECO:0007669"/>
    <property type="project" value="UniProtKB-SubCell"/>
</dbReference>
<proteinExistence type="inferred from homology"/>
<dbReference type="SUPFAM" id="SSF53850">
    <property type="entry name" value="Periplasmic binding protein-like II"/>
    <property type="match status" value="1"/>
</dbReference>
<dbReference type="Pfam" id="PF03180">
    <property type="entry name" value="Lipoprotein_9"/>
    <property type="match status" value="1"/>
</dbReference>
<keyword evidence="4" id="KW-0472">Membrane</keyword>
<evidence type="ECO:0000256" key="7">
    <source>
        <dbReference type="SAM" id="MobiDB-lite"/>
    </source>
</evidence>
<dbReference type="PANTHER" id="PTHR30429">
    <property type="entry name" value="D-METHIONINE-BINDING LIPOPROTEIN METQ"/>
    <property type="match status" value="1"/>
</dbReference>
<dbReference type="AlphaFoldDB" id="A0A969PRN5"/>
<evidence type="ECO:0000256" key="6">
    <source>
        <dbReference type="ARBA" id="ARBA00023288"/>
    </source>
</evidence>
<evidence type="ECO:0000256" key="5">
    <source>
        <dbReference type="ARBA" id="ARBA00023139"/>
    </source>
</evidence>
<feature type="region of interest" description="Disordered" evidence="7">
    <location>
        <begin position="29"/>
        <end position="69"/>
    </location>
</feature>
<keyword evidence="5" id="KW-0564">Palmitate</keyword>
<sequence length="317" mass="34485">MKRTIQLAGISALSLAFLAACGEGENNNTTEINSGDNANNVEDVENNSEAENNNADEANEENDANAGNEEAAEDFEPFTVGASNIPHAEILEFAAPMLEEEGIELEIVTFNDYILPNQALDEGELDANYFQHVPYLESQIDEFGYDFVNKGGIHIEPIGLYSQDYDTLEDLPEGADIIMSDSVADHGRILTMLEEEGLITLEEGVGIEATVDDIAENPSDFNFQANVEAALLPTAYENNEADAILINSNYALDAGLNPQEDAIALESAEDNPYANVIAVRGEDEEDPRADILVDVLLSDDVRDFIEEEYEGAVIPAE</sequence>
<comment type="similarity">
    <text evidence="2">Belongs to the NlpA lipoprotein family.</text>
</comment>